<dbReference type="CDD" id="cd00541">
    <property type="entry name" value="OMPLA"/>
    <property type="match status" value="1"/>
</dbReference>
<keyword evidence="13 20" id="KW-0378">Hydrolase</keyword>
<comment type="subcellular location">
    <subcellularLocation>
        <location evidence="4">Cell outer membrane</location>
        <topology evidence="4">Multi-pass membrane protein</topology>
    </subcellularLocation>
</comment>
<dbReference type="Pfam" id="PF02253">
    <property type="entry name" value="PLA1"/>
    <property type="match status" value="1"/>
</dbReference>
<evidence type="ECO:0000256" key="17">
    <source>
        <dbReference type="ARBA" id="ARBA00023136"/>
    </source>
</evidence>
<keyword evidence="14" id="KW-0106">Calcium</keyword>
<dbReference type="SUPFAM" id="SSF56931">
    <property type="entry name" value="Outer membrane phospholipase A (OMPLA)"/>
    <property type="match status" value="1"/>
</dbReference>
<dbReference type="Gene3D" id="2.40.230.10">
    <property type="entry name" value="Phospholipase A1"/>
    <property type="match status" value="1"/>
</dbReference>
<evidence type="ECO:0000256" key="14">
    <source>
        <dbReference type="ARBA" id="ARBA00022837"/>
    </source>
</evidence>
<dbReference type="InterPro" id="IPR003187">
    <property type="entry name" value="PLipase_A1"/>
</dbReference>
<dbReference type="GO" id="GO:0016042">
    <property type="term" value="P:lipid catabolic process"/>
    <property type="evidence" value="ECO:0007669"/>
    <property type="project" value="UniProtKB-KW"/>
</dbReference>
<evidence type="ECO:0000256" key="18">
    <source>
        <dbReference type="ARBA" id="ARBA00023237"/>
    </source>
</evidence>
<keyword evidence="18" id="KW-0998">Cell outer membrane</keyword>
<evidence type="ECO:0000256" key="10">
    <source>
        <dbReference type="ARBA" id="ARBA00022692"/>
    </source>
</evidence>
<dbReference type="GO" id="GO:0004623">
    <property type="term" value="F:phospholipase A2 activity"/>
    <property type="evidence" value="ECO:0007669"/>
    <property type="project" value="UniProtKB-EC"/>
</dbReference>
<dbReference type="PRINTS" id="PR01486">
    <property type="entry name" value="PHPHLIPASEA1"/>
</dbReference>
<keyword evidence="11" id="KW-0479">Metal-binding</keyword>
<keyword evidence="10" id="KW-0812">Transmembrane</keyword>
<accession>A0A3B1B117</accession>
<keyword evidence="9" id="KW-1134">Transmembrane beta strand</keyword>
<gene>
    <name evidence="20" type="ORF">MNBD_GAMMA20-1734</name>
</gene>
<evidence type="ECO:0000256" key="8">
    <source>
        <dbReference type="ARBA" id="ARBA00013278"/>
    </source>
</evidence>
<evidence type="ECO:0000256" key="3">
    <source>
        <dbReference type="ARBA" id="ARBA00001913"/>
    </source>
</evidence>
<keyword evidence="15" id="KW-0442">Lipid degradation</keyword>
<dbReference type="EMBL" id="UOFU01000358">
    <property type="protein sequence ID" value="VAX04000.1"/>
    <property type="molecule type" value="Genomic_DNA"/>
</dbReference>
<reference evidence="20" key="1">
    <citation type="submission" date="2018-06" db="EMBL/GenBank/DDBJ databases">
        <authorList>
            <person name="Zhirakovskaya E."/>
        </authorList>
    </citation>
    <scope>NUCLEOTIDE SEQUENCE</scope>
</reference>
<dbReference type="GO" id="GO:0008970">
    <property type="term" value="F:phospholipase A1 activity"/>
    <property type="evidence" value="ECO:0007669"/>
    <property type="project" value="UniProtKB-EC"/>
</dbReference>
<evidence type="ECO:0000256" key="5">
    <source>
        <dbReference type="ARBA" id="ARBA00010525"/>
    </source>
</evidence>
<comment type="subunit">
    <text evidence="6">Homodimer; dimerization is reversible, and the dimeric form is the active one.</text>
</comment>
<evidence type="ECO:0000256" key="7">
    <source>
        <dbReference type="ARBA" id="ARBA00013179"/>
    </source>
</evidence>
<dbReference type="GO" id="GO:0005509">
    <property type="term" value="F:calcium ion binding"/>
    <property type="evidence" value="ECO:0007669"/>
    <property type="project" value="TreeGrafter"/>
</dbReference>
<evidence type="ECO:0000256" key="2">
    <source>
        <dbReference type="ARBA" id="ARBA00001604"/>
    </source>
</evidence>
<evidence type="ECO:0000256" key="16">
    <source>
        <dbReference type="ARBA" id="ARBA00023098"/>
    </source>
</evidence>
<evidence type="ECO:0000256" key="12">
    <source>
        <dbReference type="ARBA" id="ARBA00022729"/>
    </source>
</evidence>
<dbReference type="PANTHER" id="PTHR40457">
    <property type="entry name" value="PHOSPHOLIPASE A1"/>
    <property type="match status" value="1"/>
</dbReference>
<comment type="similarity">
    <text evidence="5">Belongs to the phospholipase A1 family.</text>
</comment>
<evidence type="ECO:0000256" key="4">
    <source>
        <dbReference type="ARBA" id="ARBA00004571"/>
    </source>
</evidence>
<dbReference type="AlphaFoldDB" id="A0A3B1B117"/>
<evidence type="ECO:0000256" key="1">
    <source>
        <dbReference type="ARBA" id="ARBA00000111"/>
    </source>
</evidence>
<organism evidence="20">
    <name type="scientific">hydrothermal vent metagenome</name>
    <dbReference type="NCBI Taxonomy" id="652676"/>
    <lineage>
        <taxon>unclassified sequences</taxon>
        <taxon>metagenomes</taxon>
        <taxon>ecological metagenomes</taxon>
    </lineage>
</organism>
<evidence type="ECO:0000256" key="13">
    <source>
        <dbReference type="ARBA" id="ARBA00022801"/>
    </source>
</evidence>
<keyword evidence="16" id="KW-0443">Lipid metabolism</keyword>
<comment type="catalytic activity">
    <reaction evidence="2">
        <text>a 1,2-diacyl-sn-glycero-3-phosphocholine + H2O = a 1-acyl-sn-glycero-3-phosphocholine + a fatty acid + H(+)</text>
        <dbReference type="Rhea" id="RHEA:15801"/>
        <dbReference type="ChEBI" id="CHEBI:15377"/>
        <dbReference type="ChEBI" id="CHEBI:15378"/>
        <dbReference type="ChEBI" id="CHEBI:28868"/>
        <dbReference type="ChEBI" id="CHEBI:57643"/>
        <dbReference type="ChEBI" id="CHEBI:58168"/>
        <dbReference type="EC" id="3.1.1.4"/>
    </reaction>
</comment>
<evidence type="ECO:0000256" key="19">
    <source>
        <dbReference type="ARBA" id="ARBA00032375"/>
    </source>
</evidence>
<dbReference type="PANTHER" id="PTHR40457:SF1">
    <property type="entry name" value="PHOSPHOLIPASE A1"/>
    <property type="match status" value="1"/>
</dbReference>
<evidence type="ECO:0000256" key="11">
    <source>
        <dbReference type="ARBA" id="ARBA00022723"/>
    </source>
</evidence>
<comment type="catalytic activity">
    <reaction evidence="1">
        <text>a 1,2-diacyl-sn-glycero-3-phosphocholine + H2O = a 2-acyl-sn-glycero-3-phosphocholine + a fatty acid + H(+)</text>
        <dbReference type="Rhea" id="RHEA:18689"/>
        <dbReference type="ChEBI" id="CHEBI:15377"/>
        <dbReference type="ChEBI" id="CHEBI:15378"/>
        <dbReference type="ChEBI" id="CHEBI:28868"/>
        <dbReference type="ChEBI" id="CHEBI:57643"/>
        <dbReference type="ChEBI" id="CHEBI:57875"/>
        <dbReference type="EC" id="3.1.1.32"/>
    </reaction>
</comment>
<dbReference type="EC" id="3.1.1.4" evidence="8"/>
<dbReference type="GO" id="GO:0009279">
    <property type="term" value="C:cell outer membrane"/>
    <property type="evidence" value="ECO:0007669"/>
    <property type="project" value="UniProtKB-SubCell"/>
</dbReference>
<comment type="cofactor">
    <cofactor evidence="3">
        <name>Ca(2+)</name>
        <dbReference type="ChEBI" id="CHEBI:29108"/>
    </cofactor>
</comment>
<keyword evidence="12" id="KW-0732">Signal</keyword>
<sequence>MEAKQYYSYMLAGVALLCATAVVADDTAVVDNAALEHCLLERLKQAAVDTPVSELRAYCSQEEAEEVSVVSERLFDERLIENNPFVITAHKPNYVLPVTYNSRPNEAPYTDMEGRLQNLEVKFQLSLKFQVASGVLGRNSLLFFAYTNQSYWQAYNSEFSSPFRETNHEPEMFLLLPQKWSLFGLRNRVIVLGLNHQSNGRPGGQSRSWNRLYANFVFERRNLVLSLRPWYRIPEESKSSATDPSGDDNPDILDYMGHGELRAIYKHGRNTYSLMLRNNLRRTNRGAVELGWSFPMRERMKGYVQYFNGYGESLIDFDARVNRLGVGIALTDWL</sequence>
<proteinExistence type="inferred from homology"/>
<keyword evidence="17" id="KW-0472">Membrane</keyword>
<protein>
    <recommendedName>
        <fullName evidence="19">Phosphatidylcholine 1-acylhydrolase</fullName>
        <ecNumber evidence="7">3.1.1.32</ecNumber>
        <ecNumber evidence="8">3.1.1.4</ecNumber>
    </recommendedName>
</protein>
<name>A0A3B1B117_9ZZZZ</name>
<evidence type="ECO:0000313" key="20">
    <source>
        <dbReference type="EMBL" id="VAX04000.1"/>
    </source>
</evidence>
<dbReference type="InterPro" id="IPR036541">
    <property type="entry name" value="PLipase_A1_sf"/>
</dbReference>
<evidence type="ECO:0000256" key="9">
    <source>
        <dbReference type="ARBA" id="ARBA00022452"/>
    </source>
</evidence>
<dbReference type="EC" id="3.1.1.32" evidence="7"/>
<evidence type="ECO:0000256" key="15">
    <source>
        <dbReference type="ARBA" id="ARBA00022963"/>
    </source>
</evidence>
<evidence type="ECO:0000256" key="6">
    <source>
        <dbReference type="ARBA" id="ARBA00011702"/>
    </source>
</evidence>